<sequence length="126" mass="13271" precursor="true">MRFIFTVLCMGMIAAAAAALVVIDLIIKLLPVIIVALVALVALRIVDRRHLPVAATPTPPAAICNVPNTAAFVYTAQTAGINESRRAGVVNDGRPPRYAATKPQGRTVMDAEVIDAEVISEDGHDG</sequence>
<keyword evidence="1" id="KW-1133">Transmembrane helix</keyword>
<dbReference type="PATRIC" id="fig|37916.4.peg.5937"/>
<dbReference type="EMBL" id="JYNL01000065">
    <property type="protein sequence ID" value="KMO69805.1"/>
    <property type="molecule type" value="Genomic_DNA"/>
</dbReference>
<gene>
    <name evidence="2" type="ORF">MCHLDSM_05917</name>
</gene>
<evidence type="ECO:0000256" key="1">
    <source>
        <dbReference type="SAM" id="Phobius"/>
    </source>
</evidence>
<evidence type="ECO:0000313" key="2">
    <source>
        <dbReference type="EMBL" id="KMO69805.1"/>
    </source>
</evidence>
<proteinExistence type="predicted"/>
<dbReference type="Proteomes" id="UP000036513">
    <property type="component" value="Unassembled WGS sequence"/>
</dbReference>
<keyword evidence="1" id="KW-0812">Transmembrane</keyword>
<keyword evidence="1" id="KW-0472">Membrane</keyword>
<feature type="transmembrane region" description="Helical" evidence="1">
    <location>
        <begin position="29"/>
        <end position="46"/>
    </location>
</feature>
<name>A0A0J6VFL3_9MYCO</name>
<reference evidence="2 3" key="1">
    <citation type="journal article" date="2015" name="Genome Biol. Evol.">
        <title>Characterization of Three Mycobacterium spp. with Potential Use in Bioremediation by Genome Sequencing and Comparative Genomics.</title>
        <authorList>
            <person name="Das S."/>
            <person name="Pettersson B.M."/>
            <person name="Behra P.R."/>
            <person name="Ramesh M."/>
            <person name="Dasgupta S."/>
            <person name="Bhattacharya A."/>
            <person name="Kirsebom L.A."/>
        </authorList>
    </citation>
    <scope>NUCLEOTIDE SEQUENCE [LARGE SCALE GENOMIC DNA]</scope>
    <source>
        <strain evidence="2 3">DSM 43826</strain>
    </source>
</reference>
<accession>A0A0J6VFL3</accession>
<dbReference type="AlphaFoldDB" id="A0A0J6VFL3"/>
<organism evidence="2 3">
    <name type="scientific">Mycolicibacterium chlorophenolicum</name>
    <dbReference type="NCBI Taxonomy" id="37916"/>
    <lineage>
        <taxon>Bacteria</taxon>
        <taxon>Bacillati</taxon>
        <taxon>Actinomycetota</taxon>
        <taxon>Actinomycetes</taxon>
        <taxon>Mycobacteriales</taxon>
        <taxon>Mycobacteriaceae</taxon>
        <taxon>Mycolicibacterium</taxon>
    </lineage>
</organism>
<evidence type="ECO:0000313" key="3">
    <source>
        <dbReference type="Proteomes" id="UP000036513"/>
    </source>
</evidence>
<keyword evidence="3" id="KW-1185">Reference proteome</keyword>
<dbReference type="RefSeq" id="WP_048473059.1">
    <property type="nucleotide sequence ID" value="NZ_JYNL01000065.1"/>
</dbReference>
<protein>
    <submittedName>
        <fullName evidence="2">Uncharacterized protein</fullName>
    </submittedName>
</protein>
<comment type="caution">
    <text evidence="2">The sequence shown here is derived from an EMBL/GenBank/DDBJ whole genome shotgun (WGS) entry which is preliminary data.</text>
</comment>
<dbReference type="STRING" id="37916.MCHLDSM_05917"/>